<dbReference type="AlphaFoldDB" id="A0A371JRN6"/>
<proteinExistence type="predicted"/>
<sequence>MVSNSINRIFFLGVIFCFVTICSQKSYAQKKSTIAITYPTSTTVWKIPETIEIQWNTINLDTTKSIRFFLARDEVVVQELGKFKNKGYAKGIKLAKNISSGNTYQVVGIELFPDNKHHVAKFVTPFFSIKKERPVKPLEKTATANIAAEQNMNHPIRQEFEGRKISYVKKLVFSSEHISVKIWDHEKEDGDIVSIYLNGTLVVSKHLLTKKFREFDIKLEPDKPNDLLLYAHNLGEVSPNTVSLEITDSIKSEKITLNSYLSSSEAVLISVKK</sequence>
<protein>
    <submittedName>
        <fullName evidence="1">Uncharacterized protein</fullName>
    </submittedName>
</protein>
<gene>
    <name evidence="1" type="ORF">DX873_12570</name>
</gene>
<dbReference type="Proteomes" id="UP000261828">
    <property type="component" value="Unassembled WGS sequence"/>
</dbReference>
<dbReference type="EMBL" id="QTJX01000002">
    <property type="protein sequence ID" value="RDY60157.1"/>
    <property type="molecule type" value="Genomic_DNA"/>
</dbReference>
<keyword evidence="2" id="KW-1185">Reference proteome</keyword>
<accession>A0A371JRN6</accession>
<organism evidence="1 2">
    <name type="scientific">Flagellimonas nanhaiensis</name>
    <dbReference type="NCBI Taxonomy" id="2292706"/>
    <lineage>
        <taxon>Bacteria</taxon>
        <taxon>Pseudomonadati</taxon>
        <taxon>Bacteroidota</taxon>
        <taxon>Flavobacteriia</taxon>
        <taxon>Flavobacteriales</taxon>
        <taxon>Flavobacteriaceae</taxon>
        <taxon>Flagellimonas</taxon>
    </lineage>
</organism>
<evidence type="ECO:0000313" key="2">
    <source>
        <dbReference type="Proteomes" id="UP000261828"/>
    </source>
</evidence>
<comment type="caution">
    <text evidence="1">The sequence shown here is derived from an EMBL/GenBank/DDBJ whole genome shotgun (WGS) entry which is preliminary data.</text>
</comment>
<reference evidence="1 2" key="1">
    <citation type="submission" date="2018-08" db="EMBL/GenBank/DDBJ databases">
        <title>Muricauda nanhaiensis sp. nov., isolated from seawater of the South China Sea.</title>
        <authorList>
            <person name="Dang Y."/>
        </authorList>
    </citation>
    <scope>NUCLEOTIDE SEQUENCE [LARGE SCALE GENOMIC DNA]</scope>
    <source>
        <strain evidence="1 2">SM1704</strain>
    </source>
</reference>
<name>A0A371JRN6_9FLAO</name>
<evidence type="ECO:0000313" key="1">
    <source>
        <dbReference type="EMBL" id="RDY60157.1"/>
    </source>
</evidence>